<organism evidence="2 3">
    <name type="scientific">Microbacterium marinilacus</name>
    <dbReference type="NCBI Taxonomy" id="415209"/>
    <lineage>
        <taxon>Bacteria</taxon>
        <taxon>Bacillati</taxon>
        <taxon>Actinomycetota</taxon>
        <taxon>Actinomycetes</taxon>
        <taxon>Micrococcales</taxon>
        <taxon>Microbacteriaceae</taxon>
        <taxon>Microbacterium</taxon>
    </lineage>
</organism>
<feature type="transmembrane region" description="Helical" evidence="1">
    <location>
        <begin position="63"/>
        <end position="82"/>
    </location>
</feature>
<dbReference type="RefSeq" id="WP_308122821.1">
    <property type="nucleotide sequence ID" value="NZ_BAAAYV010000025.1"/>
</dbReference>
<feature type="transmembrane region" description="Helical" evidence="1">
    <location>
        <begin position="144"/>
        <end position="167"/>
    </location>
</feature>
<keyword evidence="1" id="KW-0812">Transmembrane</keyword>
<dbReference type="Proteomes" id="UP001410795">
    <property type="component" value="Unassembled WGS sequence"/>
</dbReference>
<feature type="transmembrane region" description="Helical" evidence="1">
    <location>
        <begin position="179"/>
        <end position="203"/>
    </location>
</feature>
<feature type="transmembrane region" description="Helical" evidence="1">
    <location>
        <begin position="115"/>
        <end position="138"/>
    </location>
</feature>
<feature type="transmembrane region" description="Helical" evidence="1">
    <location>
        <begin position="315"/>
        <end position="334"/>
    </location>
</feature>
<sequence>MSTHQSGAGYLRGIGTIVGLELRQRVRSVAWYVLLGVFAALLLAVTGLAFAVSSSWDSTGDTVYSIVVFFVLLLATLVSPALSGNAINGDRDAATLAPVQVTLATTGQIILGKLLAAWVTGLAFLAVAVPFLLVATLAGGVEPGVVAVSLLVLVFEVGVVAAVGVGLSGVLARPLFSVAVTYLVVAALSIGTLIAFGLGGAAVRSEVVETSRYLSYGDDSTYDCEEWQTSTYDSPRYDRVWGFLAANPYVILADATPTTFDGNGYPVDLFGQIKLGIRYAQQTPELERVYDECEQSEEELYPTGEEIIASTTPSWFVGMGIHLVLAAGALWWAWWRTRTPAGRLARGTRIA</sequence>
<gene>
    <name evidence="2" type="ORF">GCM10022202_34240</name>
</gene>
<keyword evidence="3" id="KW-1185">Reference proteome</keyword>
<protein>
    <submittedName>
        <fullName evidence="2">ABC transporter permease subunit</fullName>
    </submittedName>
</protein>
<feature type="transmembrane region" description="Helical" evidence="1">
    <location>
        <begin position="29"/>
        <end position="51"/>
    </location>
</feature>
<accession>A0ABP7BT65</accession>
<keyword evidence="1" id="KW-1133">Transmembrane helix</keyword>
<evidence type="ECO:0000313" key="2">
    <source>
        <dbReference type="EMBL" id="GAA3669311.1"/>
    </source>
</evidence>
<proteinExistence type="predicted"/>
<dbReference type="EMBL" id="BAAAYV010000025">
    <property type="protein sequence ID" value="GAA3669311.1"/>
    <property type="molecule type" value="Genomic_DNA"/>
</dbReference>
<keyword evidence="1" id="KW-0472">Membrane</keyword>
<comment type="caution">
    <text evidence="2">The sequence shown here is derived from an EMBL/GenBank/DDBJ whole genome shotgun (WGS) entry which is preliminary data.</text>
</comment>
<name>A0ABP7BT65_9MICO</name>
<evidence type="ECO:0000256" key="1">
    <source>
        <dbReference type="SAM" id="Phobius"/>
    </source>
</evidence>
<reference evidence="3" key="1">
    <citation type="journal article" date="2019" name="Int. J. Syst. Evol. Microbiol.">
        <title>The Global Catalogue of Microorganisms (GCM) 10K type strain sequencing project: providing services to taxonomists for standard genome sequencing and annotation.</title>
        <authorList>
            <consortium name="The Broad Institute Genomics Platform"/>
            <consortium name="The Broad Institute Genome Sequencing Center for Infectious Disease"/>
            <person name="Wu L."/>
            <person name="Ma J."/>
        </authorList>
    </citation>
    <scope>NUCLEOTIDE SEQUENCE [LARGE SCALE GENOMIC DNA]</scope>
    <source>
        <strain evidence="3">JCM 16546</strain>
    </source>
</reference>
<evidence type="ECO:0000313" key="3">
    <source>
        <dbReference type="Proteomes" id="UP001410795"/>
    </source>
</evidence>